<dbReference type="AlphaFoldDB" id="A0A5J4UWU0"/>
<dbReference type="PANTHER" id="PTHR23077:SF171">
    <property type="entry name" value="NUCLEAR VALOSIN-CONTAINING PROTEIN-LIKE"/>
    <property type="match status" value="1"/>
</dbReference>
<dbReference type="GO" id="GO:0051228">
    <property type="term" value="P:mitotic spindle disassembly"/>
    <property type="evidence" value="ECO:0007669"/>
    <property type="project" value="TreeGrafter"/>
</dbReference>
<keyword evidence="4" id="KW-0472">Membrane</keyword>
<keyword evidence="4" id="KW-1133">Transmembrane helix</keyword>
<gene>
    <name evidence="5" type="ORF">EZS28_029855</name>
</gene>
<feature type="region of interest" description="Disordered" evidence="3">
    <location>
        <begin position="185"/>
        <end position="213"/>
    </location>
</feature>
<evidence type="ECO:0000313" key="5">
    <source>
        <dbReference type="EMBL" id="KAA6374620.1"/>
    </source>
</evidence>
<dbReference type="GO" id="GO:0016887">
    <property type="term" value="F:ATP hydrolysis activity"/>
    <property type="evidence" value="ECO:0007669"/>
    <property type="project" value="TreeGrafter"/>
</dbReference>
<accession>A0A5J4UWU0</accession>
<dbReference type="GO" id="GO:0031593">
    <property type="term" value="F:polyubiquitin modification-dependent protein binding"/>
    <property type="evidence" value="ECO:0007669"/>
    <property type="project" value="TreeGrafter"/>
</dbReference>
<dbReference type="Gene3D" id="1.10.8.60">
    <property type="match status" value="1"/>
</dbReference>
<evidence type="ECO:0000256" key="1">
    <source>
        <dbReference type="ARBA" id="ARBA00022741"/>
    </source>
</evidence>
<organism evidence="5 6">
    <name type="scientific">Streblomastix strix</name>
    <dbReference type="NCBI Taxonomy" id="222440"/>
    <lineage>
        <taxon>Eukaryota</taxon>
        <taxon>Metamonada</taxon>
        <taxon>Preaxostyla</taxon>
        <taxon>Oxymonadida</taxon>
        <taxon>Streblomastigidae</taxon>
        <taxon>Streblomastix</taxon>
    </lineage>
</organism>
<dbReference type="SUPFAM" id="SSF52540">
    <property type="entry name" value="P-loop containing nucleoside triphosphate hydrolases"/>
    <property type="match status" value="1"/>
</dbReference>
<evidence type="ECO:0000313" key="6">
    <source>
        <dbReference type="Proteomes" id="UP000324800"/>
    </source>
</evidence>
<sequence length="250" mass="28686">MDGIGTKKTVFIIGATNRPDNLNGAIMRPGRLYQLVYIPIQEADSRLAILKAALRKVPVHDFIDLKHITDPAEGYSGVDLTRIRLKAIKEAVRDDFDPEPMATSKHLEDLEDSNAVRLNEADTLSHTASDEQQPRMRRYMASFGENHWMKNDSGNSCSLLCYSELDEENQSNFDEREDIVDLEVDLEKDQVEDEEEEEEEEDEEEDDVNDSDKQKRVNGHVVYIGISLVYKLLIYFSAFLNFSDFYDLLL</sequence>
<dbReference type="EMBL" id="SNRW01011839">
    <property type="protein sequence ID" value="KAA6374620.1"/>
    <property type="molecule type" value="Genomic_DNA"/>
</dbReference>
<dbReference type="Proteomes" id="UP000324800">
    <property type="component" value="Unassembled WGS sequence"/>
</dbReference>
<dbReference type="GO" id="GO:0030970">
    <property type="term" value="P:retrograde protein transport, ER to cytosol"/>
    <property type="evidence" value="ECO:0007669"/>
    <property type="project" value="TreeGrafter"/>
</dbReference>
<keyword evidence="4" id="KW-0812">Transmembrane</keyword>
<evidence type="ECO:0000256" key="3">
    <source>
        <dbReference type="SAM" id="MobiDB-lite"/>
    </source>
</evidence>
<dbReference type="GO" id="GO:0005829">
    <property type="term" value="C:cytosol"/>
    <property type="evidence" value="ECO:0007669"/>
    <property type="project" value="TreeGrafter"/>
</dbReference>
<protein>
    <submittedName>
        <fullName evidence="5">Putative AAA ATPase</fullName>
    </submittedName>
</protein>
<name>A0A5J4UWU0_9EUKA</name>
<dbReference type="InterPro" id="IPR027417">
    <property type="entry name" value="P-loop_NTPase"/>
</dbReference>
<reference evidence="5 6" key="1">
    <citation type="submission" date="2019-03" db="EMBL/GenBank/DDBJ databases">
        <title>Single cell metagenomics reveals metabolic interactions within the superorganism composed of flagellate Streblomastix strix and complex community of Bacteroidetes bacteria on its surface.</title>
        <authorList>
            <person name="Treitli S.C."/>
            <person name="Kolisko M."/>
            <person name="Husnik F."/>
            <person name="Keeling P."/>
            <person name="Hampl V."/>
        </authorList>
    </citation>
    <scope>NUCLEOTIDE SEQUENCE [LARGE SCALE GENOMIC DNA]</scope>
    <source>
        <strain evidence="5">ST1C</strain>
    </source>
</reference>
<evidence type="ECO:0000256" key="2">
    <source>
        <dbReference type="ARBA" id="ARBA00022840"/>
    </source>
</evidence>
<feature type="transmembrane region" description="Helical" evidence="4">
    <location>
        <begin position="221"/>
        <end position="242"/>
    </location>
</feature>
<proteinExistence type="predicted"/>
<dbReference type="PANTHER" id="PTHR23077">
    <property type="entry name" value="AAA-FAMILY ATPASE"/>
    <property type="match status" value="1"/>
</dbReference>
<dbReference type="GO" id="GO:0097352">
    <property type="term" value="P:autophagosome maturation"/>
    <property type="evidence" value="ECO:0007669"/>
    <property type="project" value="TreeGrafter"/>
</dbReference>
<evidence type="ECO:0000256" key="4">
    <source>
        <dbReference type="SAM" id="Phobius"/>
    </source>
</evidence>
<dbReference type="GO" id="GO:0034098">
    <property type="term" value="C:VCP-NPL4-UFD1 AAA ATPase complex"/>
    <property type="evidence" value="ECO:0007669"/>
    <property type="project" value="TreeGrafter"/>
</dbReference>
<comment type="caution">
    <text evidence="5">The sequence shown here is derived from an EMBL/GenBank/DDBJ whole genome shotgun (WGS) entry which is preliminary data.</text>
</comment>
<dbReference type="InterPro" id="IPR050168">
    <property type="entry name" value="AAA_ATPase_domain"/>
</dbReference>
<feature type="compositionally biased region" description="Acidic residues" evidence="3">
    <location>
        <begin position="185"/>
        <end position="209"/>
    </location>
</feature>
<keyword evidence="1" id="KW-0547">Nucleotide-binding</keyword>
<dbReference type="OrthoDB" id="10254455at2759"/>
<dbReference type="GO" id="GO:0005524">
    <property type="term" value="F:ATP binding"/>
    <property type="evidence" value="ECO:0007669"/>
    <property type="project" value="UniProtKB-KW"/>
</dbReference>
<dbReference type="Gene3D" id="3.40.50.300">
    <property type="entry name" value="P-loop containing nucleotide triphosphate hydrolases"/>
    <property type="match status" value="1"/>
</dbReference>
<keyword evidence="2" id="KW-0067">ATP-binding</keyword>
<dbReference type="GO" id="GO:0005634">
    <property type="term" value="C:nucleus"/>
    <property type="evidence" value="ECO:0007669"/>
    <property type="project" value="TreeGrafter"/>
</dbReference>